<dbReference type="EMBL" id="CAJGYO010000002">
    <property type="protein sequence ID" value="CAD6214317.1"/>
    <property type="molecule type" value="Genomic_DNA"/>
</dbReference>
<evidence type="ECO:0000256" key="4">
    <source>
        <dbReference type="ARBA" id="ARBA00022729"/>
    </source>
</evidence>
<organism evidence="9 10">
    <name type="scientific">Miscanthus lutarioriparius</name>
    <dbReference type="NCBI Taxonomy" id="422564"/>
    <lineage>
        <taxon>Eukaryota</taxon>
        <taxon>Viridiplantae</taxon>
        <taxon>Streptophyta</taxon>
        <taxon>Embryophyta</taxon>
        <taxon>Tracheophyta</taxon>
        <taxon>Spermatophyta</taxon>
        <taxon>Magnoliopsida</taxon>
        <taxon>Liliopsida</taxon>
        <taxon>Poales</taxon>
        <taxon>Poaceae</taxon>
        <taxon>PACMAD clade</taxon>
        <taxon>Panicoideae</taxon>
        <taxon>Andropogonodae</taxon>
        <taxon>Andropogoneae</taxon>
        <taxon>Saccharinae</taxon>
        <taxon>Miscanthus</taxon>
    </lineage>
</organism>
<gene>
    <name evidence="9" type="ORF">NCGR_LOCUS9747</name>
</gene>
<comment type="caution">
    <text evidence="9">The sequence shown here is derived from an EMBL/GenBank/DDBJ whole genome shotgun (WGS) entry which is preliminary data.</text>
</comment>
<evidence type="ECO:0000313" key="10">
    <source>
        <dbReference type="Proteomes" id="UP000604825"/>
    </source>
</evidence>
<feature type="compositionally biased region" description="Basic residues" evidence="8">
    <location>
        <begin position="75"/>
        <end position="88"/>
    </location>
</feature>
<accession>A0A811N1B3</accession>
<dbReference type="GO" id="GO:0005975">
    <property type="term" value="P:carbohydrate metabolic process"/>
    <property type="evidence" value="ECO:0007669"/>
    <property type="project" value="InterPro"/>
</dbReference>
<dbReference type="EC" id="3.2.1.39" evidence="3"/>
<evidence type="ECO:0000256" key="8">
    <source>
        <dbReference type="SAM" id="MobiDB-lite"/>
    </source>
</evidence>
<feature type="compositionally biased region" description="Low complexity" evidence="8">
    <location>
        <begin position="450"/>
        <end position="482"/>
    </location>
</feature>
<evidence type="ECO:0000313" key="9">
    <source>
        <dbReference type="EMBL" id="CAD6214317.1"/>
    </source>
</evidence>
<evidence type="ECO:0000256" key="6">
    <source>
        <dbReference type="ARBA" id="ARBA00023295"/>
    </source>
</evidence>
<dbReference type="SUPFAM" id="SSF51445">
    <property type="entry name" value="(Trans)glycosidases"/>
    <property type="match status" value="1"/>
</dbReference>
<keyword evidence="5" id="KW-0378">Hydrolase</keyword>
<feature type="compositionally biased region" description="Low complexity" evidence="8">
    <location>
        <begin position="492"/>
        <end position="504"/>
    </location>
</feature>
<dbReference type="InterPro" id="IPR044965">
    <property type="entry name" value="Glyco_hydro_17_plant"/>
</dbReference>
<evidence type="ECO:0000256" key="3">
    <source>
        <dbReference type="ARBA" id="ARBA00012780"/>
    </source>
</evidence>
<comment type="similarity">
    <text evidence="2 7">Belongs to the glycosyl hydrolase 17 family.</text>
</comment>
<name>A0A811N1B3_9POAL</name>
<dbReference type="FunFam" id="3.20.20.80:FF:000005">
    <property type="entry name" value="Glucan endo-1,3-beta-glucosidase 14"/>
    <property type="match status" value="1"/>
</dbReference>
<dbReference type="InterPro" id="IPR000490">
    <property type="entry name" value="Glyco_hydro_17"/>
</dbReference>
<dbReference type="Gene3D" id="3.20.20.80">
    <property type="entry name" value="Glycosidases"/>
    <property type="match status" value="1"/>
</dbReference>
<protein>
    <recommendedName>
        <fullName evidence="3">glucan endo-1,3-beta-D-glucosidase</fullName>
        <ecNumber evidence="3">3.2.1.39</ecNumber>
    </recommendedName>
</protein>
<comment type="catalytic activity">
    <reaction evidence="1">
        <text>Hydrolysis of (1-&gt;3)-beta-D-glucosidic linkages in (1-&gt;3)-beta-D-glucans.</text>
        <dbReference type="EC" id="3.2.1.39"/>
    </reaction>
</comment>
<evidence type="ECO:0000256" key="1">
    <source>
        <dbReference type="ARBA" id="ARBA00000382"/>
    </source>
</evidence>
<feature type="compositionally biased region" description="Basic and acidic residues" evidence="8">
    <location>
        <begin position="54"/>
        <end position="65"/>
    </location>
</feature>
<feature type="region of interest" description="Disordered" evidence="8">
    <location>
        <begin position="34"/>
        <end position="88"/>
    </location>
</feature>
<dbReference type="Proteomes" id="UP000604825">
    <property type="component" value="Unassembled WGS sequence"/>
</dbReference>
<keyword evidence="6" id="KW-0326">Glycosidase</keyword>
<dbReference type="AlphaFoldDB" id="A0A811N1B3"/>
<keyword evidence="4" id="KW-0732">Signal</keyword>
<feature type="compositionally biased region" description="Gly residues" evidence="8">
    <location>
        <begin position="41"/>
        <end position="52"/>
    </location>
</feature>
<evidence type="ECO:0000256" key="7">
    <source>
        <dbReference type="RuleBase" id="RU004335"/>
    </source>
</evidence>
<evidence type="ECO:0000256" key="2">
    <source>
        <dbReference type="ARBA" id="ARBA00008773"/>
    </source>
</evidence>
<proteinExistence type="inferred from homology"/>
<dbReference type="GO" id="GO:0042973">
    <property type="term" value="F:glucan endo-1,3-beta-D-glucosidase activity"/>
    <property type="evidence" value="ECO:0007669"/>
    <property type="project" value="UniProtKB-EC"/>
</dbReference>
<feature type="region of interest" description="Disordered" evidence="8">
    <location>
        <begin position="450"/>
        <end position="504"/>
    </location>
</feature>
<evidence type="ECO:0000256" key="5">
    <source>
        <dbReference type="ARBA" id="ARBA00022801"/>
    </source>
</evidence>
<dbReference type="OrthoDB" id="941679at2759"/>
<dbReference type="PANTHER" id="PTHR32227">
    <property type="entry name" value="GLUCAN ENDO-1,3-BETA-GLUCOSIDASE BG1-RELATED-RELATED"/>
    <property type="match status" value="1"/>
</dbReference>
<dbReference type="InterPro" id="IPR017853">
    <property type="entry name" value="GH"/>
</dbReference>
<dbReference type="Pfam" id="PF00332">
    <property type="entry name" value="Glyco_hydro_17"/>
    <property type="match status" value="1"/>
</dbReference>
<reference evidence="9" key="1">
    <citation type="submission" date="2020-10" db="EMBL/GenBank/DDBJ databases">
        <authorList>
            <person name="Han B."/>
            <person name="Lu T."/>
            <person name="Zhao Q."/>
            <person name="Huang X."/>
            <person name="Zhao Y."/>
        </authorList>
    </citation>
    <scope>NUCLEOTIDE SEQUENCE</scope>
</reference>
<sequence length="538" mass="55930">MQLFADVAISMDGSVSSFTTRRRLVLVAAFPQPIGEHGRRSTGGGGAGGSGGARVEDGERREEVRGAAPTQAPWRRGRRRVHGGEQRRRHLQVQREGTADRFGADRSGEVRVFGFVPTLVASQSFIGINYGEVADNLPPPSSTARLLRSTTITKVRLYGTDPAIISAFAGTGISLLLGATNGDIANLASSPAAAAAWVAAHLPASSPAVSTVSVGNEVLFADASLASQLVPAMQNLYDALPPNSSVKVSTVNAMDVLASSDPPSSGAFKPELAAALDPLLAFLSKTGSPFLINPYPYFAYLSDPRPETLAFCLFQPNAGRPDAGSGLRYTNMFDAQVDAVRAALDAKGYKDVEIVVAETGWPHKGDPDEAGATVENARAFVSGLVSHLSSLAGTPRAPGKSVETYIFAMYDEDLKPGKASERYFGLFQTSLTETYPTGLLRNGTAGLIPATAPAAAPTTSAPALKPTPGQQPQVTPGQQGSTAAAGPSGLCTPGPGTATSRGTTTTACVHPNAAESSRTSSMLPVIAGFWFVALQMFI</sequence>
<keyword evidence="10" id="KW-1185">Reference proteome</keyword>